<dbReference type="Gene3D" id="1.10.510.10">
    <property type="entry name" value="Transferase(Phosphotransferase) domain 1"/>
    <property type="match status" value="1"/>
</dbReference>
<keyword evidence="7" id="KW-1185">Reference proteome</keyword>
<dbReference type="GO" id="GO:0005524">
    <property type="term" value="F:ATP binding"/>
    <property type="evidence" value="ECO:0007669"/>
    <property type="project" value="UniProtKB-UniRule"/>
</dbReference>
<comment type="caution">
    <text evidence="6">The sequence shown here is derived from an EMBL/GenBank/DDBJ whole genome shotgun (WGS) entry which is preliminary data.</text>
</comment>
<organism evidence="6 7">
    <name type="scientific">Apophysomyces ossiformis</name>
    <dbReference type="NCBI Taxonomy" id="679940"/>
    <lineage>
        <taxon>Eukaryota</taxon>
        <taxon>Fungi</taxon>
        <taxon>Fungi incertae sedis</taxon>
        <taxon>Mucoromycota</taxon>
        <taxon>Mucoromycotina</taxon>
        <taxon>Mucoromycetes</taxon>
        <taxon>Mucorales</taxon>
        <taxon>Mucorineae</taxon>
        <taxon>Mucoraceae</taxon>
        <taxon>Apophysomyces</taxon>
    </lineage>
</organism>
<feature type="compositionally biased region" description="Low complexity" evidence="4">
    <location>
        <begin position="844"/>
        <end position="862"/>
    </location>
</feature>
<dbReference type="EMBL" id="JABAYA010000017">
    <property type="protein sequence ID" value="KAF7730309.1"/>
    <property type="molecule type" value="Genomic_DNA"/>
</dbReference>
<dbReference type="PANTHER" id="PTHR24346:SF110">
    <property type="entry name" value="NON-SPECIFIC SERINE_THREONINE PROTEIN KINASE"/>
    <property type="match status" value="1"/>
</dbReference>
<gene>
    <name evidence="6" type="ORF">EC973_002553</name>
</gene>
<feature type="region of interest" description="Disordered" evidence="4">
    <location>
        <begin position="716"/>
        <end position="736"/>
    </location>
</feature>
<feature type="compositionally biased region" description="Polar residues" evidence="4">
    <location>
        <begin position="531"/>
        <end position="561"/>
    </location>
</feature>
<dbReference type="PROSITE" id="PS00107">
    <property type="entry name" value="PROTEIN_KINASE_ATP"/>
    <property type="match status" value="1"/>
</dbReference>
<sequence length="936" mass="103682">MLTSRSITRNQKAKLAADYNDLLKELSAHEMTSVGCYSLGEVIGEGTYGKVKLGTHKLTGRRVAIKKISKQHAPLMAREIHHHRQLRHPNIVTLYEIIATESAIHVVSEYCPNGELFDALTESGRFSEQKAQKWFRQLTNAIKFCHAHNIVHRDLKLENILLDADYNAKICDFGFARYTENKQYLETFCGSLGYSAPEVIMHQKYTGPETDIWSLGVILYTMLAGEMPFDDDSEIITRRKIVKGDYEIPSYFSPEASDLIRNVLKLNPAERLTMDQIINHPWLTMEINDEEDDYDKSTSSTRHSSHSDVDSIFSTRLKNDLLEEDEDEMSTDLSSHDSFVSLPDHAKPAPPLTEKFERRPETAKFSPQVRYSLGMMRPDEKNSRSIARPLRFSAPTTIANSNSKFAMATSSYRSSLPTTLPSHASRAYDEAPLSPAEQHLVSSLLAAGFDEVVVKNMRSNACDTSNTLWQMLLEKVGKDAGKNLGNKQGVSDDFVLVMQQQQQKFSPEAMKLPAAKHAEESPNASIAEGAYQTTPTESSTVRCTLDKSTQTSATDESSLHASVTPKAPAAYPPPVITKSLSSATPPVICGYGPERTPAAEKSGWFSSVKSWFGSGKQEVPQRAREVTMASGRTSASNINNTSSNRNSYISMHGRTSTQQVPVSYRDFDAQPNDEKDNGDLALSPPIYRSGSLKYRRRMLQLSNPPVSELDQLAYSATSPPPPAFHHHHPPTARSAPTVTTPLSAIPRTLDQYTPAMPPTALTAPRPVADTLSVVTTEMHIATTAVPTRATEIDICEKRYSMYRSAQPPQLSPPPSPPSTRPMITLPEPANVALTPINTKIESYPHVTPTSTPSPPSTHVSSPMISPPTSPEEEDIKPLVLPQKPAQSPKEFPSSSIRRFDFAPRTRLSVYGMNDSGVRDRLGSRAIIEEEEEEEEE</sequence>
<dbReference type="Pfam" id="PF00069">
    <property type="entry name" value="Pkinase"/>
    <property type="match status" value="1"/>
</dbReference>
<dbReference type="FunFam" id="1.10.510.10:FF:000571">
    <property type="entry name" value="Maternal embryonic leucine zipper kinase"/>
    <property type="match status" value="1"/>
</dbReference>
<feature type="region of interest" description="Disordered" evidence="4">
    <location>
        <begin position="512"/>
        <end position="568"/>
    </location>
</feature>
<evidence type="ECO:0000256" key="1">
    <source>
        <dbReference type="ARBA" id="ARBA00022741"/>
    </source>
</evidence>
<keyword evidence="1 3" id="KW-0547">Nucleotide-binding</keyword>
<evidence type="ECO:0000313" key="7">
    <source>
        <dbReference type="Proteomes" id="UP000605846"/>
    </source>
</evidence>
<evidence type="ECO:0000256" key="3">
    <source>
        <dbReference type="PROSITE-ProRule" id="PRU10141"/>
    </source>
</evidence>
<dbReference type="GO" id="GO:0004674">
    <property type="term" value="F:protein serine/threonine kinase activity"/>
    <property type="evidence" value="ECO:0007669"/>
    <property type="project" value="TreeGrafter"/>
</dbReference>
<dbReference type="PROSITE" id="PS50011">
    <property type="entry name" value="PROTEIN_KINASE_DOM"/>
    <property type="match status" value="1"/>
</dbReference>
<feature type="region of interest" description="Disordered" evidence="4">
    <location>
        <begin position="842"/>
        <end position="936"/>
    </location>
</feature>
<dbReference type="GO" id="GO:0035556">
    <property type="term" value="P:intracellular signal transduction"/>
    <property type="evidence" value="ECO:0007669"/>
    <property type="project" value="TreeGrafter"/>
</dbReference>
<reference evidence="6" key="1">
    <citation type="submission" date="2020-01" db="EMBL/GenBank/DDBJ databases">
        <title>Genome Sequencing of Three Apophysomyces-Like Fungal Strains Confirms a Novel Fungal Genus in the Mucoromycota with divergent Burkholderia-like Endosymbiotic Bacteria.</title>
        <authorList>
            <person name="Stajich J.E."/>
            <person name="Macias A.M."/>
            <person name="Carter-House D."/>
            <person name="Lovett B."/>
            <person name="Kasson L.R."/>
            <person name="Berry K."/>
            <person name="Grigoriev I."/>
            <person name="Chang Y."/>
            <person name="Spatafora J."/>
            <person name="Kasson M.T."/>
        </authorList>
    </citation>
    <scope>NUCLEOTIDE SEQUENCE</scope>
    <source>
        <strain evidence="6">NRRL A-21654</strain>
    </source>
</reference>
<dbReference type="GO" id="GO:0005737">
    <property type="term" value="C:cytoplasm"/>
    <property type="evidence" value="ECO:0007669"/>
    <property type="project" value="TreeGrafter"/>
</dbReference>
<evidence type="ECO:0000256" key="2">
    <source>
        <dbReference type="ARBA" id="ARBA00022840"/>
    </source>
</evidence>
<feature type="region of interest" description="Disordered" evidence="4">
    <location>
        <begin position="325"/>
        <end position="352"/>
    </location>
</feature>
<dbReference type="InterPro" id="IPR000719">
    <property type="entry name" value="Prot_kinase_dom"/>
</dbReference>
<accession>A0A8H7BTN2</accession>
<keyword evidence="2 3" id="KW-0067">ATP-binding</keyword>
<dbReference type="InterPro" id="IPR008271">
    <property type="entry name" value="Ser/Thr_kinase_AS"/>
</dbReference>
<proteinExistence type="predicted"/>
<dbReference type="SUPFAM" id="SSF56112">
    <property type="entry name" value="Protein kinase-like (PK-like)"/>
    <property type="match status" value="1"/>
</dbReference>
<dbReference type="OrthoDB" id="504170at2759"/>
<name>A0A8H7BTN2_9FUNG</name>
<evidence type="ECO:0000313" key="6">
    <source>
        <dbReference type="EMBL" id="KAF7730309.1"/>
    </source>
</evidence>
<dbReference type="PROSITE" id="PS00108">
    <property type="entry name" value="PROTEIN_KINASE_ST"/>
    <property type="match status" value="1"/>
</dbReference>
<dbReference type="CDD" id="cd14003">
    <property type="entry name" value="STKc_AMPK-like"/>
    <property type="match status" value="1"/>
</dbReference>
<dbReference type="SMART" id="SM00220">
    <property type="entry name" value="S_TKc"/>
    <property type="match status" value="1"/>
</dbReference>
<evidence type="ECO:0000259" key="5">
    <source>
        <dbReference type="PROSITE" id="PS50011"/>
    </source>
</evidence>
<dbReference type="PANTHER" id="PTHR24346">
    <property type="entry name" value="MAP/MICROTUBULE AFFINITY-REGULATING KINASE"/>
    <property type="match status" value="1"/>
</dbReference>
<dbReference type="Proteomes" id="UP000605846">
    <property type="component" value="Unassembled WGS sequence"/>
</dbReference>
<evidence type="ECO:0000256" key="4">
    <source>
        <dbReference type="SAM" id="MobiDB-lite"/>
    </source>
</evidence>
<dbReference type="AlphaFoldDB" id="A0A8H7BTN2"/>
<dbReference type="InterPro" id="IPR011009">
    <property type="entry name" value="Kinase-like_dom_sf"/>
</dbReference>
<dbReference type="InterPro" id="IPR017441">
    <property type="entry name" value="Protein_kinase_ATP_BS"/>
</dbReference>
<feature type="binding site" evidence="3">
    <location>
        <position position="67"/>
    </location>
    <ligand>
        <name>ATP</name>
        <dbReference type="ChEBI" id="CHEBI:30616"/>
    </ligand>
</feature>
<protein>
    <recommendedName>
        <fullName evidence="5">Protein kinase domain-containing protein</fullName>
    </recommendedName>
</protein>
<feature type="domain" description="Protein kinase" evidence="5">
    <location>
        <begin position="37"/>
        <end position="283"/>
    </location>
</feature>